<organism evidence="2 3">
    <name type="scientific">Fomitopsis schrenkii</name>
    <name type="common">Brown rot fungus</name>
    <dbReference type="NCBI Taxonomy" id="2126942"/>
    <lineage>
        <taxon>Eukaryota</taxon>
        <taxon>Fungi</taxon>
        <taxon>Dikarya</taxon>
        <taxon>Basidiomycota</taxon>
        <taxon>Agaricomycotina</taxon>
        <taxon>Agaricomycetes</taxon>
        <taxon>Polyporales</taxon>
        <taxon>Fomitopsis</taxon>
    </lineage>
</organism>
<feature type="domain" description="CHAT" evidence="1">
    <location>
        <begin position="850"/>
        <end position="1104"/>
    </location>
</feature>
<reference evidence="2 3" key="1">
    <citation type="journal article" date="2012" name="Science">
        <title>The Paleozoic origin of enzymatic lignin decomposition reconstructed from 31 fungal genomes.</title>
        <authorList>
            <person name="Floudas D."/>
            <person name="Binder M."/>
            <person name="Riley R."/>
            <person name="Barry K."/>
            <person name="Blanchette R.A."/>
            <person name="Henrissat B."/>
            <person name="Martinez A.T."/>
            <person name="Otillar R."/>
            <person name="Spatafora J.W."/>
            <person name="Yadav J.S."/>
            <person name="Aerts A."/>
            <person name="Benoit I."/>
            <person name="Boyd A."/>
            <person name="Carlson A."/>
            <person name="Copeland A."/>
            <person name="Coutinho P.M."/>
            <person name="de Vries R.P."/>
            <person name="Ferreira P."/>
            <person name="Findley K."/>
            <person name="Foster B."/>
            <person name="Gaskell J."/>
            <person name="Glotzer D."/>
            <person name="Gorecki P."/>
            <person name="Heitman J."/>
            <person name="Hesse C."/>
            <person name="Hori C."/>
            <person name="Igarashi K."/>
            <person name="Jurgens J.A."/>
            <person name="Kallen N."/>
            <person name="Kersten P."/>
            <person name="Kohler A."/>
            <person name="Kuees U."/>
            <person name="Kumar T.K.A."/>
            <person name="Kuo A."/>
            <person name="LaButti K."/>
            <person name="Larrondo L.F."/>
            <person name="Lindquist E."/>
            <person name="Ling A."/>
            <person name="Lombard V."/>
            <person name="Lucas S."/>
            <person name="Lundell T."/>
            <person name="Martin R."/>
            <person name="McLaughlin D.J."/>
            <person name="Morgenstern I."/>
            <person name="Morin E."/>
            <person name="Murat C."/>
            <person name="Nagy L.G."/>
            <person name="Nolan M."/>
            <person name="Ohm R.A."/>
            <person name="Patyshakuliyeva A."/>
            <person name="Rokas A."/>
            <person name="Ruiz-Duenas F.J."/>
            <person name="Sabat G."/>
            <person name="Salamov A."/>
            <person name="Samejima M."/>
            <person name="Schmutz J."/>
            <person name="Slot J.C."/>
            <person name="St John F."/>
            <person name="Stenlid J."/>
            <person name="Sun H."/>
            <person name="Sun S."/>
            <person name="Syed K."/>
            <person name="Tsang A."/>
            <person name="Wiebenga A."/>
            <person name="Young D."/>
            <person name="Pisabarro A."/>
            <person name="Eastwood D.C."/>
            <person name="Martin F."/>
            <person name="Cullen D."/>
            <person name="Grigoriev I.V."/>
            <person name="Hibbett D.S."/>
        </authorList>
    </citation>
    <scope>NUCLEOTIDE SEQUENCE</scope>
    <source>
        <strain evidence="3">FP-58527</strain>
    </source>
</reference>
<sequence>MPPNPPAKFTPRFLYFADTGLQLNELDTAVCSYLDYISTHPDSLPDDTTRRLYLDIGALFRHRYVNHRDKDDLDAAIEYHQAAWQLTGAHHDDFRMLSRNLEDAYRERYNLRCDIMDYTRSLKLGMWPMDDGLIPAGPQLLPTPMGTLPPLPPRQLESTARQRDFMIGSYRDMIAKSPSPSRHLYVELASSLADKFTSTCGEDVPNPDEILHLLEQIDATGVSPSERHETPPNRSMIYSSWYRRTGEEKHLAAAITHLPTGTIADRMQVLWERYIRCGDLSDLERAIGIGRRVRSSFSLGNAGDRGYYHIPLALCLLSRYQSDGDPADIEEVITLPHAPPADLAEAYLLRYDRYGREEDLGYAFRVGEFEQCPDDYIGDDDELDGEELHDATGDTLFAFNRRAVVHCKVLLAQHALEGPGATDAMLLASIILSQVESRCVFTLKADVLHCRATFLMGQKPGLGEVEDAVVAVMSAIETTIGTDVRRPRLYSLLGEAYRERYALQGEIGDIEASIAALQTCFAGASLSNPRWADYKLALGESLSLLSKARPDPTLTAQVIDAFRDAAEASASSLRTRYAGGLCWARVAAEHDQEDALLAYDTVMEIFPQFASLGLDVRTRHKSLIRSGALGVASAAAACAIQANDLPKAVEFLEHGRSVYWRQAMQLKNPMSTLAESEPELARRLTELARDLNISGFHARTEEDSKAREAFIIREGPKRRALVEEWERLIKDARQAKGCEDLLQLPSYNRLAQAASSSLAILLVATENSGYAIIVEGPEVPPRCLPLASVTSSRVYEWVDRLRVTLKQANREAREVFVPDDRYSGPPGQRNGQREEATLLRLLGIMWRDIELPRVTWCPTGALALLPIHAAGIYQNGKHGQSASDYIVSSYTPTLSGLLTEATSPPVESSISVLLVGQPDSPGHPPIPNVTLELQKVGAVVQPVAKTSVLKSSDATRVAVLTGMADAHITHLACHGLASPDPLNSAIVLHDGHLEVSRLMRTPLPRAKLVFLSACQTARLSPAEPDESINIASAMLSAGFQTAIATMWSISDRDAPTISEAFYRALLRDARLELGGAARALHEAVKQCQEAGMSPLQWAAFIHVGM</sequence>
<gene>
    <name evidence="2" type="ORF">FOMPIDRAFT_1013231</name>
</gene>
<dbReference type="InParanoid" id="S8G5E5"/>
<keyword evidence="3" id="KW-1185">Reference proteome</keyword>
<accession>S8G5E5</accession>
<proteinExistence type="predicted"/>
<evidence type="ECO:0000313" key="3">
    <source>
        <dbReference type="Proteomes" id="UP000015241"/>
    </source>
</evidence>
<dbReference type="AlphaFoldDB" id="S8G5E5"/>
<dbReference type="eggNOG" id="KOG4626">
    <property type="taxonomic scope" value="Eukaryota"/>
</dbReference>
<dbReference type="Proteomes" id="UP000015241">
    <property type="component" value="Unassembled WGS sequence"/>
</dbReference>
<protein>
    <recommendedName>
        <fullName evidence="1">CHAT domain-containing protein</fullName>
    </recommendedName>
</protein>
<dbReference type="OrthoDB" id="2787639at2759"/>
<dbReference type="STRING" id="743788.S8G5E5"/>
<evidence type="ECO:0000259" key="1">
    <source>
        <dbReference type="Pfam" id="PF12770"/>
    </source>
</evidence>
<evidence type="ECO:0000313" key="2">
    <source>
        <dbReference type="EMBL" id="EPT05455.1"/>
    </source>
</evidence>
<dbReference type="HOGENOM" id="CLU_001305_0_1_1"/>
<dbReference type="InterPro" id="IPR011990">
    <property type="entry name" value="TPR-like_helical_dom_sf"/>
</dbReference>
<dbReference type="InterPro" id="IPR024983">
    <property type="entry name" value="CHAT_dom"/>
</dbReference>
<dbReference type="Pfam" id="PF12770">
    <property type="entry name" value="CHAT"/>
    <property type="match status" value="1"/>
</dbReference>
<name>S8G5E5_FOMSC</name>
<dbReference type="Gene3D" id="1.25.40.10">
    <property type="entry name" value="Tetratricopeptide repeat domain"/>
    <property type="match status" value="1"/>
</dbReference>
<dbReference type="EMBL" id="KE504123">
    <property type="protein sequence ID" value="EPT05455.1"/>
    <property type="molecule type" value="Genomic_DNA"/>
</dbReference>